<dbReference type="PANTHER" id="PTHR39639">
    <property type="entry name" value="CHROMOSOME 16, WHOLE GENOME SHOTGUN SEQUENCE"/>
    <property type="match status" value="1"/>
</dbReference>
<dbReference type="EMBL" id="JAGYPE010000004">
    <property type="protein sequence ID" value="MBS4184249.1"/>
    <property type="molecule type" value="Genomic_DNA"/>
</dbReference>
<dbReference type="InterPro" id="IPR004919">
    <property type="entry name" value="GmrSD_N"/>
</dbReference>
<dbReference type="AlphaFoldDB" id="A0A942T1F1"/>
<proteinExistence type="predicted"/>
<dbReference type="RefSeq" id="WP_213144149.1">
    <property type="nucleotide sequence ID" value="NZ_JAGYPE020000070.1"/>
</dbReference>
<protein>
    <submittedName>
        <fullName evidence="2">DUF262 domain-containing protein</fullName>
    </submittedName>
</protein>
<name>A0A942T1F1_9BACI</name>
<sequence>MENRRKIVPRKKKSELLQHNYKESNYVDKEILEEELEDPDEEQGNNLSYIPEEEREVFIDRAQLSIFELHRRCQRGDIILQPHYQRKNVWTRPKKSKLIESILRSIPIPSIYFAETPEGDWEVVDGQQRLTSFFEFLNNEYALSQLPVLTHFEKKFFKDLDSYQRKIEDYQLHIFIIKKESHPDIRFDIFERINEGATQLNAQELRNSIFRGERIEHLINLSKNPYFVKVTKGKLQEKRLKHQEAVLRFLSFYLKSYHEYNGNLNSFLNDTLDKHLINHSNINRIEDILTTVMKTIYDVFGENAFIKADARIKKINMSLFDILSHSFSLYERELILKHKAEIKRTLEELIQKDHDFRRAITSNTLTKRNVYYRFEKWLDSLEQVLNGGVNNS</sequence>
<feature type="domain" description="GmrSD restriction endonucleases N-terminal" evidence="1">
    <location>
        <begin position="76"/>
        <end position="210"/>
    </location>
</feature>
<evidence type="ECO:0000313" key="2">
    <source>
        <dbReference type="EMBL" id="MBS4184249.1"/>
    </source>
</evidence>
<dbReference type="Pfam" id="PF03235">
    <property type="entry name" value="GmrSD_N"/>
    <property type="match status" value="1"/>
</dbReference>
<gene>
    <name evidence="3" type="ORF">KHB02_025445</name>
    <name evidence="2" type="ORF">KHB02_22905</name>
</gene>
<evidence type="ECO:0000259" key="1">
    <source>
        <dbReference type="Pfam" id="PF03235"/>
    </source>
</evidence>
<comment type="caution">
    <text evidence="2">The sequence shown here is derived from an EMBL/GenBank/DDBJ whole genome shotgun (WGS) entry which is preliminary data.</text>
</comment>
<organism evidence="2">
    <name type="scientific">Neobacillus citreus</name>
    <dbReference type="NCBI Taxonomy" id="2833578"/>
    <lineage>
        <taxon>Bacteria</taxon>
        <taxon>Bacillati</taxon>
        <taxon>Bacillota</taxon>
        <taxon>Bacilli</taxon>
        <taxon>Bacillales</taxon>
        <taxon>Bacillaceae</taxon>
        <taxon>Neobacillus</taxon>
    </lineage>
</organism>
<dbReference type="Proteomes" id="UP000677265">
    <property type="component" value="Unassembled WGS sequence"/>
</dbReference>
<dbReference type="EMBL" id="JAGYPE020000070">
    <property type="protein sequence ID" value="MCH6268878.1"/>
    <property type="molecule type" value="Genomic_DNA"/>
</dbReference>
<keyword evidence="4" id="KW-1185">Reference proteome</keyword>
<reference evidence="2" key="1">
    <citation type="submission" date="2021-05" db="EMBL/GenBank/DDBJ databases">
        <title>Novel Bacillus species.</title>
        <authorList>
            <person name="Liu G."/>
        </authorList>
    </citation>
    <scope>NUCLEOTIDE SEQUENCE</scope>
    <source>
        <strain evidence="2 4">FJAT-50051</strain>
    </source>
</reference>
<dbReference type="PANTHER" id="PTHR39639:SF1">
    <property type="entry name" value="DUF262 DOMAIN-CONTAINING PROTEIN"/>
    <property type="match status" value="1"/>
</dbReference>
<evidence type="ECO:0000313" key="3">
    <source>
        <dbReference type="EMBL" id="MCH6268878.1"/>
    </source>
</evidence>
<accession>A0A942T1F1</accession>
<evidence type="ECO:0000313" key="4">
    <source>
        <dbReference type="Proteomes" id="UP000677265"/>
    </source>
</evidence>